<organism evidence="1 2">
    <name type="scientific">Latilactobacillus fuchuensis</name>
    <dbReference type="NCBI Taxonomy" id="164393"/>
    <lineage>
        <taxon>Bacteria</taxon>
        <taxon>Bacillati</taxon>
        <taxon>Bacillota</taxon>
        <taxon>Bacilli</taxon>
        <taxon>Lactobacillales</taxon>
        <taxon>Lactobacillaceae</taxon>
        <taxon>Latilactobacillus</taxon>
    </lineage>
</organism>
<evidence type="ECO:0000313" key="1">
    <source>
        <dbReference type="EMBL" id="SPC38999.1"/>
    </source>
</evidence>
<accession>A0A2N9DWD7</accession>
<reference evidence="1" key="1">
    <citation type="submission" date="2018-01" db="EMBL/GenBank/DDBJ databases">
        <authorList>
            <person name="Chaillou S."/>
        </authorList>
    </citation>
    <scope>NUCLEOTIDE SEQUENCE [LARGE SCALE GENOMIC DNA]</scope>
    <source>
        <strain evidence="1">MFPC41A2801</strain>
    </source>
</reference>
<gene>
    <name evidence="1" type="ORF">LFUMFP_310036</name>
</gene>
<sequence length="38" mass="4270">MANEERLDSLTTEIESTVKKVASDFKRVTKQAQSKTKA</sequence>
<name>A0A2N9DWD7_9LACO</name>
<protein>
    <submittedName>
        <fullName evidence="1">Uncharacterized protein</fullName>
    </submittedName>
</protein>
<dbReference type="Proteomes" id="UP000238739">
    <property type="component" value="Unassembled WGS sequence"/>
</dbReference>
<keyword evidence="2" id="KW-1185">Reference proteome</keyword>
<evidence type="ECO:0000313" key="2">
    <source>
        <dbReference type="Proteomes" id="UP000238739"/>
    </source>
</evidence>
<proteinExistence type="predicted"/>
<comment type="caution">
    <text evidence="1">The sequence shown here is derived from an EMBL/GenBank/DDBJ whole genome shotgun (WGS) entry which is preliminary data.</text>
</comment>
<dbReference type="EMBL" id="OGVC01000025">
    <property type="protein sequence ID" value="SPC38999.1"/>
    <property type="molecule type" value="Genomic_DNA"/>
</dbReference>
<dbReference type="AlphaFoldDB" id="A0A2N9DWD7"/>